<dbReference type="RefSeq" id="WP_160772436.1">
    <property type="nucleotide sequence ID" value="NZ_WTYV01000005.1"/>
</dbReference>
<protein>
    <submittedName>
        <fullName evidence="1">Uncharacterized protein</fullName>
    </submittedName>
</protein>
<sequence>MMAAVTPRPSAELVRLGTLEEVLNSQASPALKAACVEMGIEAAARRRKPLADDQQG</sequence>
<organism evidence="1 2">
    <name type="scientific">Alteraurantiacibacter buctensis</name>
    <dbReference type="NCBI Taxonomy" id="1503981"/>
    <lineage>
        <taxon>Bacteria</taxon>
        <taxon>Pseudomonadati</taxon>
        <taxon>Pseudomonadota</taxon>
        <taxon>Alphaproteobacteria</taxon>
        <taxon>Sphingomonadales</taxon>
        <taxon>Erythrobacteraceae</taxon>
        <taxon>Alteraurantiacibacter</taxon>
    </lineage>
</organism>
<dbReference type="AlphaFoldDB" id="A0A844Z3R8"/>
<dbReference type="EMBL" id="WTYV01000005">
    <property type="protein sequence ID" value="MXO72503.1"/>
    <property type="molecule type" value="Genomic_DNA"/>
</dbReference>
<keyword evidence="2" id="KW-1185">Reference proteome</keyword>
<comment type="caution">
    <text evidence="1">The sequence shown here is derived from an EMBL/GenBank/DDBJ whole genome shotgun (WGS) entry which is preliminary data.</text>
</comment>
<evidence type="ECO:0000313" key="1">
    <source>
        <dbReference type="EMBL" id="MXO72503.1"/>
    </source>
</evidence>
<gene>
    <name evidence="1" type="ORF">GRI99_12780</name>
</gene>
<proteinExistence type="predicted"/>
<accession>A0A844Z3R8</accession>
<evidence type="ECO:0000313" key="2">
    <source>
        <dbReference type="Proteomes" id="UP000466966"/>
    </source>
</evidence>
<dbReference type="Proteomes" id="UP000466966">
    <property type="component" value="Unassembled WGS sequence"/>
</dbReference>
<name>A0A844Z3R8_9SPHN</name>
<reference evidence="1 2" key="1">
    <citation type="submission" date="2019-12" db="EMBL/GenBank/DDBJ databases">
        <title>Genomic-based taxomic classification of the family Erythrobacteraceae.</title>
        <authorList>
            <person name="Xu L."/>
        </authorList>
    </citation>
    <scope>NUCLEOTIDE SEQUENCE [LARGE SCALE GENOMIC DNA]</scope>
    <source>
        <strain evidence="1 2">M0322</strain>
    </source>
</reference>